<reference evidence="1 2" key="1">
    <citation type="journal article" date="2012" name="BMC Genomics">
        <title>Comparative genomic analysis of the genus Staphylococcus including Staphylococcus aureus and its newly described sister species Staphylococcus simiae.</title>
        <authorList>
            <person name="Suzuki H."/>
            <person name="Lefebure T."/>
            <person name="Pavinski Bitar P."/>
            <person name="Stanhope M.J."/>
        </authorList>
    </citation>
    <scope>NUCLEOTIDE SEQUENCE [LARGE SCALE GENOMIC DNA]</scope>
    <source>
        <strain evidence="1 2">CCM 7213</strain>
    </source>
</reference>
<organism evidence="1 2">
    <name type="scientific">Staphylococcus simiae CCM 7213 = CCUG 51256</name>
    <dbReference type="NCBI Taxonomy" id="911238"/>
    <lineage>
        <taxon>Bacteria</taxon>
        <taxon>Bacillati</taxon>
        <taxon>Bacillota</taxon>
        <taxon>Bacilli</taxon>
        <taxon>Bacillales</taxon>
        <taxon>Staphylococcaceae</taxon>
        <taxon>Staphylococcus</taxon>
    </lineage>
</organism>
<dbReference type="EMBL" id="AEUN01000180">
    <property type="protein sequence ID" value="EHJ08640.1"/>
    <property type="molecule type" value="Genomic_DNA"/>
</dbReference>
<evidence type="ECO:0000313" key="2">
    <source>
        <dbReference type="Proteomes" id="UP000005413"/>
    </source>
</evidence>
<accession>G5JGP6</accession>
<dbReference type="AlphaFoldDB" id="G5JGP6"/>
<gene>
    <name evidence="1" type="ORF">SS7213T_03085</name>
</gene>
<proteinExistence type="predicted"/>
<evidence type="ECO:0000313" key="1">
    <source>
        <dbReference type="EMBL" id="EHJ08640.1"/>
    </source>
</evidence>
<protein>
    <submittedName>
        <fullName evidence="1">Uncharacterized protein</fullName>
    </submittedName>
</protein>
<name>G5JGP6_9STAP</name>
<sequence>HGVRPVKKMEVLTVNVIEKEKIIGTNRISKSL</sequence>
<feature type="non-terminal residue" evidence="1">
    <location>
        <position position="1"/>
    </location>
</feature>
<dbReference type="Proteomes" id="UP000005413">
    <property type="component" value="Unassembled WGS sequence"/>
</dbReference>
<comment type="caution">
    <text evidence="1">The sequence shown here is derived from an EMBL/GenBank/DDBJ whole genome shotgun (WGS) entry which is preliminary data.</text>
</comment>
<keyword evidence="2" id="KW-1185">Reference proteome</keyword>